<dbReference type="Proteomes" id="UP000594592">
    <property type="component" value="Chromosome"/>
</dbReference>
<evidence type="ECO:0000313" key="2">
    <source>
        <dbReference type="Proteomes" id="UP000594592"/>
    </source>
</evidence>
<organism evidence="1 2">
    <name type="scientific">Klebsiella pneumoniae subsp. pneumoniae</name>
    <dbReference type="NCBI Taxonomy" id="72407"/>
    <lineage>
        <taxon>Bacteria</taxon>
        <taxon>Pseudomonadati</taxon>
        <taxon>Pseudomonadota</taxon>
        <taxon>Gammaproteobacteria</taxon>
        <taxon>Enterobacterales</taxon>
        <taxon>Enterobacteriaceae</taxon>
        <taxon>Klebsiella/Raoultella group</taxon>
        <taxon>Klebsiella</taxon>
        <taxon>Klebsiella pneumoniae complex</taxon>
    </lineage>
</organism>
<accession>A0A7S9E0Y6</accession>
<sequence>MALIERRHAMKKVGHARHIERRRTNLTRHPFEVIRLKVAEYLFLRLVILMAG</sequence>
<proteinExistence type="predicted"/>
<name>A0A7S9E0Y6_KLEPN</name>
<protein>
    <submittedName>
        <fullName evidence="1">Uncharacterized protein</fullName>
    </submittedName>
</protein>
<reference evidence="1 2" key="1">
    <citation type="submission" date="2020-11" db="EMBL/GenBank/DDBJ databases">
        <title>Whole Genome sequence of MDR strain of Klebsiella pneumoniae K219 isolated from sputum.</title>
        <authorList>
            <person name="Aditi B.P."/>
            <person name="Mahalakshmi K."/>
            <person name="Naveen Kumar V."/>
        </authorList>
    </citation>
    <scope>NUCLEOTIDE SEQUENCE [LARGE SCALE GENOMIC DNA]</scope>
    <source>
        <strain evidence="1 2">K219</strain>
    </source>
</reference>
<dbReference type="EMBL" id="CP064820">
    <property type="protein sequence ID" value="QPG07293.1"/>
    <property type="molecule type" value="Genomic_DNA"/>
</dbReference>
<dbReference type="AlphaFoldDB" id="A0A7S9E0Y6"/>
<gene>
    <name evidence="1" type="ORF">IUJ34_13490</name>
</gene>
<evidence type="ECO:0000313" key="1">
    <source>
        <dbReference type="EMBL" id="QPG07293.1"/>
    </source>
</evidence>